<evidence type="ECO:0000313" key="2">
    <source>
        <dbReference type="Proteomes" id="UP000327013"/>
    </source>
</evidence>
<name>A0A5N6RJ76_9ROSI</name>
<proteinExistence type="predicted"/>
<sequence>MGLATPASSLLFRLHLKPFVFSEERNRKAVAMGLGRRCALMELRLFSTRFIFSDAVGLATPASSLLFCLHLKPFVFSEERNRKAVAVGLGW</sequence>
<keyword evidence="2" id="KW-1185">Reference proteome</keyword>
<protein>
    <submittedName>
        <fullName evidence="1">Uncharacterized protein</fullName>
    </submittedName>
</protein>
<gene>
    <name evidence="1" type="ORF">FH972_017101</name>
</gene>
<evidence type="ECO:0000313" key="1">
    <source>
        <dbReference type="EMBL" id="KAE8099093.1"/>
    </source>
</evidence>
<reference evidence="1 2" key="1">
    <citation type="submission" date="2019-06" db="EMBL/GenBank/DDBJ databases">
        <title>A chromosomal-level reference genome of Carpinus fangiana (Coryloideae, Betulaceae).</title>
        <authorList>
            <person name="Yang X."/>
            <person name="Wang Z."/>
            <person name="Zhang L."/>
            <person name="Hao G."/>
            <person name="Liu J."/>
            <person name="Yang Y."/>
        </authorList>
    </citation>
    <scope>NUCLEOTIDE SEQUENCE [LARGE SCALE GENOMIC DNA]</scope>
    <source>
        <strain evidence="1">Cfa_2016G</strain>
        <tissue evidence="1">Leaf</tissue>
    </source>
</reference>
<organism evidence="1 2">
    <name type="scientific">Carpinus fangiana</name>
    <dbReference type="NCBI Taxonomy" id="176857"/>
    <lineage>
        <taxon>Eukaryota</taxon>
        <taxon>Viridiplantae</taxon>
        <taxon>Streptophyta</taxon>
        <taxon>Embryophyta</taxon>
        <taxon>Tracheophyta</taxon>
        <taxon>Spermatophyta</taxon>
        <taxon>Magnoliopsida</taxon>
        <taxon>eudicotyledons</taxon>
        <taxon>Gunneridae</taxon>
        <taxon>Pentapetalae</taxon>
        <taxon>rosids</taxon>
        <taxon>fabids</taxon>
        <taxon>Fagales</taxon>
        <taxon>Betulaceae</taxon>
        <taxon>Carpinus</taxon>
    </lineage>
</organism>
<dbReference type="EMBL" id="CM017327">
    <property type="protein sequence ID" value="KAE8099093.1"/>
    <property type="molecule type" value="Genomic_DNA"/>
</dbReference>
<dbReference type="Proteomes" id="UP000327013">
    <property type="component" value="Chromosome 7"/>
</dbReference>
<dbReference type="AlphaFoldDB" id="A0A5N6RJ76"/>
<accession>A0A5N6RJ76</accession>